<dbReference type="EMBL" id="CP050253">
    <property type="protein sequence ID" value="QIQ21986.1"/>
    <property type="molecule type" value="Genomic_DNA"/>
</dbReference>
<evidence type="ECO:0000256" key="7">
    <source>
        <dbReference type="ARBA" id="ARBA00022989"/>
    </source>
</evidence>
<name>A0A6G9ICM6_9GAMM</name>
<sequence>MEQTKTIYYELANKKISRLFWQYALPAIIGTVVNTLYNIIDGVFIGHWVGNEALSGLGVILPVMNLAAAIGMLVGVGSASRISIALGAKDYQLAEKIVGASFILTLVLSGAALLIMLFFLKPLLMFVGASEVTYPYARDFLQIFLPGSLFLTLCFNFNNMMRACGYPFKAMITMFVSVIANIILAPIFIIVFGWGMKGAAIATTISMAISFCFVMQHFLTSKSTIRLRLKNIRLNWMMVKSIVPIGLSPFFIQIAASIIVVVMNAQSRRYAPSYGVTGDDAIAAYANSNRLIMLIVMIVVGLTQGMQPIIGYNFGARNFARVKETLFYTIKVATLFTFSGFLLSFLASETLVSIFSSDQGMIYLSGIALRDITLAFSVIGFQIVVTSFFQCIGMPKQAILLSLSRQILFSIPLLFIVPMFLGLQGVWLANPIADVMAAGVTAFLLFHQLRRFNKQGIM</sequence>
<dbReference type="Proteomes" id="UP000501168">
    <property type="component" value="Chromosome"/>
</dbReference>
<evidence type="ECO:0000313" key="12">
    <source>
        <dbReference type="Proteomes" id="UP000501168"/>
    </source>
</evidence>
<feature type="transmembrane region" description="Helical" evidence="10">
    <location>
        <begin position="326"/>
        <end position="347"/>
    </location>
</feature>
<dbReference type="GO" id="GO:0015297">
    <property type="term" value="F:antiporter activity"/>
    <property type="evidence" value="ECO:0007669"/>
    <property type="project" value="InterPro"/>
</dbReference>
<accession>A0A6G9ICM6</accession>
<evidence type="ECO:0000313" key="11">
    <source>
        <dbReference type="EMBL" id="QIQ21986.1"/>
    </source>
</evidence>
<keyword evidence="4" id="KW-0813">Transport</keyword>
<comment type="similarity">
    <text evidence="2">Belongs to the multi antimicrobial extrusion (MATE) (TC 2.A.66.1) family. MepA subfamily.</text>
</comment>
<evidence type="ECO:0000256" key="2">
    <source>
        <dbReference type="ARBA" id="ARBA00008417"/>
    </source>
</evidence>
<evidence type="ECO:0000256" key="6">
    <source>
        <dbReference type="ARBA" id="ARBA00022692"/>
    </source>
</evidence>
<dbReference type="AlphaFoldDB" id="A0A6G9ICM6"/>
<dbReference type="NCBIfam" id="TIGR00797">
    <property type="entry name" value="matE"/>
    <property type="match status" value="1"/>
</dbReference>
<feature type="transmembrane region" description="Helical" evidence="10">
    <location>
        <begin position="398"/>
        <end position="421"/>
    </location>
</feature>
<keyword evidence="9" id="KW-0046">Antibiotic resistance</keyword>
<dbReference type="InterPro" id="IPR051327">
    <property type="entry name" value="MATE_MepA_subfamily"/>
</dbReference>
<comment type="subcellular location">
    <subcellularLocation>
        <location evidence="1">Cell inner membrane</location>
        <topology evidence="1">Multi-pass membrane protein</topology>
    </subcellularLocation>
</comment>
<organism evidence="11 12">
    <name type="scientific">Zophobihabitans entericus</name>
    <dbReference type="NCBI Taxonomy" id="1635327"/>
    <lineage>
        <taxon>Bacteria</taxon>
        <taxon>Pseudomonadati</taxon>
        <taxon>Pseudomonadota</taxon>
        <taxon>Gammaproteobacteria</taxon>
        <taxon>Orbales</taxon>
        <taxon>Orbaceae</taxon>
        <taxon>Zophobihabitans</taxon>
    </lineage>
</organism>
<proteinExistence type="inferred from homology"/>
<dbReference type="InterPro" id="IPR048279">
    <property type="entry name" value="MdtK-like"/>
</dbReference>
<evidence type="ECO:0000256" key="9">
    <source>
        <dbReference type="ARBA" id="ARBA00023251"/>
    </source>
</evidence>
<keyword evidence="6 10" id="KW-0812">Transmembrane</keyword>
<feature type="transmembrane region" description="Helical" evidence="10">
    <location>
        <begin position="20"/>
        <end position="40"/>
    </location>
</feature>
<reference evidence="11 12" key="1">
    <citation type="submission" date="2020-03" db="EMBL/GenBank/DDBJ databases">
        <title>Complete genome sequence of Orbus sp. IPMB12 (BCRC 80908).</title>
        <authorList>
            <person name="Lo W.-S."/>
            <person name="Chang T.-H."/>
            <person name="Kuo C.-H."/>
        </authorList>
    </citation>
    <scope>NUCLEOTIDE SEQUENCE [LARGE SCALE GENOMIC DNA]</scope>
    <source>
        <strain evidence="11 12">IPMB12</strain>
    </source>
</reference>
<dbReference type="Pfam" id="PF01554">
    <property type="entry name" value="MatE"/>
    <property type="match status" value="2"/>
</dbReference>
<dbReference type="KEGG" id="orb:IPMB12_10000"/>
<dbReference type="PIRSF" id="PIRSF006603">
    <property type="entry name" value="DinF"/>
    <property type="match status" value="1"/>
</dbReference>
<dbReference type="CDD" id="cd13143">
    <property type="entry name" value="MATE_MepA_like"/>
    <property type="match status" value="1"/>
</dbReference>
<dbReference type="RefSeq" id="WP_166917283.1">
    <property type="nucleotide sequence ID" value="NZ_CP050253.1"/>
</dbReference>
<feature type="transmembrane region" description="Helical" evidence="10">
    <location>
        <begin position="97"/>
        <end position="120"/>
    </location>
</feature>
<keyword evidence="7 10" id="KW-1133">Transmembrane helix</keyword>
<feature type="transmembrane region" description="Helical" evidence="10">
    <location>
        <begin position="200"/>
        <end position="220"/>
    </location>
</feature>
<feature type="transmembrane region" description="Helical" evidence="10">
    <location>
        <begin position="170"/>
        <end position="194"/>
    </location>
</feature>
<keyword evidence="12" id="KW-1185">Reference proteome</keyword>
<dbReference type="GO" id="GO:0005886">
    <property type="term" value="C:plasma membrane"/>
    <property type="evidence" value="ECO:0007669"/>
    <property type="project" value="UniProtKB-SubCell"/>
</dbReference>
<feature type="transmembrane region" description="Helical" evidence="10">
    <location>
        <begin position="291"/>
        <end position="314"/>
    </location>
</feature>
<dbReference type="InParanoid" id="A0A6G9ICM6"/>
<evidence type="ECO:0000256" key="5">
    <source>
        <dbReference type="ARBA" id="ARBA00022475"/>
    </source>
</evidence>
<feature type="transmembrane region" description="Helical" evidence="10">
    <location>
        <begin position="140"/>
        <end position="158"/>
    </location>
</feature>
<keyword evidence="5" id="KW-1003">Cell membrane</keyword>
<keyword evidence="8 10" id="KW-0472">Membrane</keyword>
<protein>
    <recommendedName>
        <fullName evidence="3">Multidrug export protein MepA</fullName>
    </recommendedName>
</protein>
<evidence type="ECO:0000256" key="10">
    <source>
        <dbReference type="SAM" id="Phobius"/>
    </source>
</evidence>
<dbReference type="PANTHER" id="PTHR43823:SF3">
    <property type="entry name" value="MULTIDRUG EXPORT PROTEIN MEPA"/>
    <property type="match status" value="1"/>
</dbReference>
<evidence type="ECO:0000256" key="3">
    <source>
        <dbReference type="ARBA" id="ARBA00022106"/>
    </source>
</evidence>
<dbReference type="InterPro" id="IPR002528">
    <property type="entry name" value="MATE_fam"/>
</dbReference>
<feature type="transmembrane region" description="Helical" evidence="10">
    <location>
        <begin position="52"/>
        <end position="76"/>
    </location>
</feature>
<evidence type="ECO:0000256" key="8">
    <source>
        <dbReference type="ARBA" id="ARBA00023136"/>
    </source>
</evidence>
<gene>
    <name evidence="11" type="ORF">IPMB12_10000</name>
</gene>
<dbReference type="GO" id="GO:0042910">
    <property type="term" value="F:xenobiotic transmembrane transporter activity"/>
    <property type="evidence" value="ECO:0007669"/>
    <property type="project" value="InterPro"/>
</dbReference>
<feature type="transmembrane region" description="Helical" evidence="10">
    <location>
        <begin position="367"/>
        <end position="389"/>
    </location>
</feature>
<feature type="transmembrane region" description="Helical" evidence="10">
    <location>
        <begin position="241"/>
        <end position="263"/>
    </location>
</feature>
<dbReference type="InterPro" id="IPR045070">
    <property type="entry name" value="MATE_MepA-like"/>
</dbReference>
<dbReference type="GO" id="GO:0046677">
    <property type="term" value="P:response to antibiotic"/>
    <property type="evidence" value="ECO:0007669"/>
    <property type="project" value="UniProtKB-KW"/>
</dbReference>
<evidence type="ECO:0000256" key="4">
    <source>
        <dbReference type="ARBA" id="ARBA00022448"/>
    </source>
</evidence>
<feature type="transmembrane region" description="Helical" evidence="10">
    <location>
        <begin position="427"/>
        <end position="446"/>
    </location>
</feature>
<evidence type="ECO:0000256" key="1">
    <source>
        <dbReference type="ARBA" id="ARBA00004429"/>
    </source>
</evidence>
<dbReference type="PANTHER" id="PTHR43823">
    <property type="entry name" value="SPORULATION PROTEIN YKVU"/>
    <property type="match status" value="1"/>
</dbReference>